<organism evidence="1 2">
    <name type="scientific">Trifolium pratense</name>
    <name type="common">Red clover</name>
    <dbReference type="NCBI Taxonomy" id="57577"/>
    <lineage>
        <taxon>Eukaryota</taxon>
        <taxon>Viridiplantae</taxon>
        <taxon>Streptophyta</taxon>
        <taxon>Embryophyta</taxon>
        <taxon>Tracheophyta</taxon>
        <taxon>Spermatophyta</taxon>
        <taxon>Magnoliopsida</taxon>
        <taxon>eudicotyledons</taxon>
        <taxon>Gunneridae</taxon>
        <taxon>Pentapetalae</taxon>
        <taxon>rosids</taxon>
        <taxon>fabids</taxon>
        <taxon>Fabales</taxon>
        <taxon>Fabaceae</taxon>
        <taxon>Papilionoideae</taxon>
        <taxon>50 kb inversion clade</taxon>
        <taxon>NPAAA clade</taxon>
        <taxon>Hologalegina</taxon>
        <taxon>IRL clade</taxon>
        <taxon>Trifolieae</taxon>
        <taxon>Trifolium</taxon>
    </lineage>
</organism>
<feature type="non-terminal residue" evidence="1">
    <location>
        <position position="290"/>
    </location>
</feature>
<evidence type="ECO:0000313" key="2">
    <source>
        <dbReference type="Proteomes" id="UP000236291"/>
    </source>
</evidence>
<dbReference type="EMBL" id="ASHM01033857">
    <property type="protein sequence ID" value="PNX78297.1"/>
    <property type="molecule type" value="Genomic_DNA"/>
</dbReference>
<dbReference type="ExpressionAtlas" id="A0A2K3LID8">
    <property type="expression patterns" value="baseline"/>
</dbReference>
<protein>
    <submittedName>
        <fullName evidence="1">U-box domain-containing protein 50-like</fullName>
    </submittedName>
</protein>
<accession>A0A2K3LID8</accession>
<reference evidence="1 2" key="1">
    <citation type="journal article" date="2014" name="Am. J. Bot.">
        <title>Genome assembly and annotation for red clover (Trifolium pratense; Fabaceae).</title>
        <authorList>
            <person name="Istvanek J."/>
            <person name="Jaros M."/>
            <person name="Krenek A."/>
            <person name="Repkova J."/>
        </authorList>
    </citation>
    <scope>NUCLEOTIDE SEQUENCE [LARGE SCALE GENOMIC DNA]</scope>
    <source>
        <strain evidence="2">cv. Tatra</strain>
        <tissue evidence="1">Young leaves</tissue>
    </source>
</reference>
<dbReference type="Proteomes" id="UP000236291">
    <property type="component" value="Unassembled WGS sequence"/>
</dbReference>
<comment type="caution">
    <text evidence="1">The sequence shown here is derived from an EMBL/GenBank/DDBJ whole genome shotgun (WGS) entry which is preliminary data.</text>
</comment>
<gene>
    <name evidence="1" type="ORF">L195_g034274</name>
</gene>
<dbReference type="PANTHER" id="PTHR47382">
    <property type="entry name" value="U-BOX DOMAIN-CONTAINING PROTEIN 52-LIKE"/>
    <property type="match status" value="1"/>
</dbReference>
<sequence>MDATQYEKIYVAVGYDVVDGFQTLDWALKKWNSHPNISIIILHVNYNTSNDYVYTLLGKLPAKGACEEKLERIRKYEQNIINNLLSKYIALCDKVPAETFEVEKFDEPMHNLTIDLILGLGITKLVIGFSFMRPSMKSKDVMNGLFYVHQYKPEFCELFIICGGKQVSPRVNNDEITMEDDSGVKVAKMRDNKTNFIDWIERVFCDKTIDSNERVSNSSRSSTSSTNFEAHLDQNQWEFYVQEINNYFQELLSLNMEGGNCEQEFDDDDDSFISSIEAAYVQQLKNSDIQ</sequence>
<reference evidence="1 2" key="2">
    <citation type="journal article" date="2017" name="Front. Plant Sci.">
        <title>Gene Classification and Mining of Molecular Markers Useful in Red Clover (Trifolium pratense) Breeding.</title>
        <authorList>
            <person name="Istvanek J."/>
            <person name="Dluhosova J."/>
            <person name="Dluhos P."/>
            <person name="Patkova L."/>
            <person name="Nedelnik J."/>
            <person name="Repkova J."/>
        </authorList>
    </citation>
    <scope>NUCLEOTIDE SEQUENCE [LARGE SCALE GENOMIC DNA]</scope>
    <source>
        <strain evidence="2">cv. Tatra</strain>
        <tissue evidence="1">Young leaves</tissue>
    </source>
</reference>
<dbReference type="STRING" id="57577.A0A2K3LID8"/>
<proteinExistence type="predicted"/>
<evidence type="ECO:0000313" key="1">
    <source>
        <dbReference type="EMBL" id="PNX78297.1"/>
    </source>
</evidence>
<dbReference type="PANTHER" id="PTHR47382:SF1">
    <property type="entry name" value="USPA DOMAIN-CONTAINING PROTEIN"/>
    <property type="match status" value="1"/>
</dbReference>
<dbReference type="AlphaFoldDB" id="A0A2K3LID8"/>
<name>A0A2K3LID8_TRIPR</name>